<name>A0A246WSE4_9BURK</name>
<dbReference type="InterPro" id="IPR054384">
    <property type="entry name" value="SecDF_P1_head"/>
</dbReference>
<feature type="chain" id="PRO_5012083340" evidence="1">
    <location>
        <begin position="27"/>
        <end position="163"/>
    </location>
</feature>
<dbReference type="EMBL" id="NJGU01000006">
    <property type="protein sequence ID" value="OWY29022.1"/>
    <property type="molecule type" value="Genomic_DNA"/>
</dbReference>
<dbReference type="InterPro" id="IPR006311">
    <property type="entry name" value="TAT_signal"/>
</dbReference>
<evidence type="ECO:0000259" key="2">
    <source>
        <dbReference type="Pfam" id="PF22599"/>
    </source>
</evidence>
<dbReference type="AlphaFoldDB" id="A0A246WSE4"/>
<accession>A0A246WSE4</accession>
<dbReference type="Pfam" id="PF22599">
    <property type="entry name" value="SecDF_P1_head"/>
    <property type="match status" value="1"/>
</dbReference>
<reference evidence="3 4" key="1">
    <citation type="submission" date="2017-06" db="EMBL/GenBank/DDBJ databases">
        <title>Herbaspirillum phytohormonus sp. nov., isolated from the root nodule of Robinia pseudoacacia in lead-zinc mine.</title>
        <authorList>
            <person name="Fan M."/>
            <person name="Lin Y."/>
        </authorList>
    </citation>
    <scope>NUCLEOTIDE SEQUENCE [LARGE SCALE GENOMIC DNA]</scope>
    <source>
        <strain evidence="3 4">HZ10</strain>
    </source>
</reference>
<evidence type="ECO:0000313" key="3">
    <source>
        <dbReference type="EMBL" id="OWY29022.1"/>
    </source>
</evidence>
<comment type="caution">
    <text evidence="3">The sequence shown here is derived from an EMBL/GenBank/DDBJ whole genome shotgun (WGS) entry which is preliminary data.</text>
</comment>
<evidence type="ECO:0000313" key="4">
    <source>
        <dbReference type="Proteomes" id="UP000197596"/>
    </source>
</evidence>
<evidence type="ECO:0000256" key="1">
    <source>
        <dbReference type="SAM" id="SignalP"/>
    </source>
</evidence>
<keyword evidence="1" id="KW-0732">Signal</keyword>
<dbReference type="Proteomes" id="UP000197596">
    <property type="component" value="Unassembled WGS sequence"/>
</dbReference>
<feature type="signal peptide" evidence="1">
    <location>
        <begin position="1"/>
        <end position="26"/>
    </location>
</feature>
<protein>
    <submittedName>
        <fullName evidence="3">Preprotein translocase subunit SecD</fullName>
    </submittedName>
</protein>
<proteinExistence type="predicted"/>
<organism evidence="3 4">
    <name type="scientific">Herbaspirillum robiniae</name>
    <dbReference type="NCBI Taxonomy" id="2014887"/>
    <lineage>
        <taxon>Bacteria</taxon>
        <taxon>Pseudomonadati</taxon>
        <taxon>Pseudomonadota</taxon>
        <taxon>Betaproteobacteria</taxon>
        <taxon>Burkholderiales</taxon>
        <taxon>Oxalobacteraceae</taxon>
        <taxon>Herbaspirillum</taxon>
    </lineage>
</organism>
<dbReference type="Gene3D" id="3.30.1360.200">
    <property type="match status" value="1"/>
</dbReference>
<gene>
    <name evidence="3" type="ORF">CEJ42_12470</name>
</gene>
<sequence>MIPLSSSPRRRALTLAIAASALLALAGCAGTGALSQSRTFELRGATTVPTDGWTKAENGDQPGSVVYLSPRMLVDASDVQRATAQKDAAGRAILILQFTPAGTAKLTAGTRELRGKQLAAVVEGRVTNMAMVQEPMTINTMALTGFKSFEDAARVAHLISSTR</sequence>
<feature type="domain" description="SecDF P1 head subdomain" evidence="2">
    <location>
        <begin position="61"/>
        <end position="160"/>
    </location>
</feature>
<dbReference type="PROSITE" id="PS51318">
    <property type="entry name" value="TAT"/>
    <property type="match status" value="1"/>
</dbReference>